<organism evidence="4 5">
    <name type="scientific">Halorubrum glutamatedens</name>
    <dbReference type="NCBI Taxonomy" id="2707018"/>
    <lineage>
        <taxon>Archaea</taxon>
        <taxon>Methanobacteriati</taxon>
        <taxon>Methanobacteriota</taxon>
        <taxon>Stenosarchaea group</taxon>
        <taxon>Halobacteria</taxon>
        <taxon>Halobacteriales</taxon>
        <taxon>Haloferacaceae</taxon>
        <taxon>Halorubrum</taxon>
    </lineage>
</organism>
<dbReference type="Pfam" id="PF18780">
    <property type="entry name" value="HNH_repeat"/>
    <property type="match status" value="1"/>
</dbReference>
<dbReference type="GO" id="GO:0016787">
    <property type="term" value="F:hydrolase activity"/>
    <property type="evidence" value="ECO:0007669"/>
    <property type="project" value="UniProtKB-KW"/>
</dbReference>
<dbReference type="Pfam" id="PF01844">
    <property type="entry name" value="HNH"/>
    <property type="match status" value="1"/>
</dbReference>
<dbReference type="Gene3D" id="1.10.30.50">
    <property type="match status" value="1"/>
</dbReference>
<evidence type="ECO:0000256" key="2">
    <source>
        <dbReference type="ARBA" id="ARBA00022801"/>
    </source>
</evidence>
<evidence type="ECO:0000313" key="5">
    <source>
        <dbReference type="Proteomes" id="UP001596145"/>
    </source>
</evidence>
<dbReference type="InterPro" id="IPR002711">
    <property type="entry name" value="HNH"/>
</dbReference>
<evidence type="ECO:0000313" key="4">
    <source>
        <dbReference type="EMBL" id="MFC5133501.1"/>
    </source>
</evidence>
<dbReference type="EMBL" id="JBHSKV010000001">
    <property type="protein sequence ID" value="MFC5133501.1"/>
    <property type="molecule type" value="Genomic_DNA"/>
</dbReference>
<keyword evidence="4" id="KW-0255">Endonuclease</keyword>
<dbReference type="PANTHER" id="PTHR41286:SF1">
    <property type="entry name" value="HNH NUCLEASE YAJD-RELATED"/>
    <property type="match status" value="1"/>
</dbReference>
<dbReference type="AlphaFoldDB" id="A0ABD5QPT1"/>
<dbReference type="GO" id="GO:0004519">
    <property type="term" value="F:endonuclease activity"/>
    <property type="evidence" value="ECO:0007669"/>
    <property type="project" value="UniProtKB-KW"/>
</dbReference>
<evidence type="ECO:0000256" key="1">
    <source>
        <dbReference type="ARBA" id="ARBA00022722"/>
    </source>
</evidence>
<keyword evidence="1" id="KW-0540">Nuclease</keyword>
<name>A0ABD5QPT1_9EURY</name>
<comment type="caution">
    <text evidence="4">The sequence shown here is derived from an EMBL/GenBank/DDBJ whole genome shotgun (WGS) entry which is preliminary data.</text>
</comment>
<dbReference type="PANTHER" id="PTHR41286">
    <property type="entry name" value="HNH NUCLEASE YAJD-RELATED"/>
    <property type="match status" value="1"/>
</dbReference>
<keyword evidence="2" id="KW-0378">Hydrolase</keyword>
<reference evidence="4 5" key="1">
    <citation type="journal article" date="2019" name="Int. J. Syst. Evol. Microbiol.">
        <title>The Global Catalogue of Microorganisms (GCM) 10K type strain sequencing project: providing services to taxonomists for standard genome sequencing and annotation.</title>
        <authorList>
            <consortium name="The Broad Institute Genomics Platform"/>
            <consortium name="The Broad Institute Genome Sequencing Center for Infectious Disease"/>
            <person name="Wu L."/>
            <person name="Ma J."/>
        </authorList>
    </citation>
    <scope>NUCLEOTIDE SEQUENCE [LARGE SCALE GENOMIC DNA]</scope>
    <source>
        <strain evidence="4 5">CGMCC 1.16026</strain>
    </source>
</reference>
<sequence length="458" mass="52289">MYLQLSLLCGYGVVLDKMSDLFDRRISFAGGNSGKDWVTCLKSTSECTCSCIIPEGIPVPARIPEDELLEDLQRCKELVDGTLTFDKYDELGEFSPQTCTARFGSWNNAKEEAGISTDDFETFPKKSTDVTEDDIIEDVRRAAEEVDGFLSASKYQEVGNHSLNTIQERIGWNTAKRKAGLDVVGFPGDGRQNPMQHEAVHQEVCDTLSAMGARGELPVQNDPELAHEIAKKAAASRDQERLSMIMKAKWRQGEISLWHDKGDDHPTENSVTVECEWCGTDLKRQPHRVEQFERQFCDMRCQGRWFSEHRSGENSHHWIESTVTCDYCGEEFHRPSSDMYDHNFCDEDCRNKWLSEVRVGENHPLWEGCSEYVYYGPNWHQQRKKALERDDYTCQRCGAEPDEIGRNPDVHHIDRTALVNGDYETANRLDNLICLCRTCHNAMERLPVKIDTGQRQAG</sequence>
<accession>A0ABD5QPT1</accession>
<dbReference type="CDD" id="cd00085">
    <property type="entry name" value="HNHc"/>
    <property type="match status" value="1"/>
</dbReference>
<dbReference type="RefSeq" id="WP_136516461.1">
    <property type="nucleotide sequence ID" value="NZ_JBHSKV010000001.1"/>
</dbReference>
<proteinExistence type="predicted"/>
<dbReference type="InterPro" id="IPR041025">
    <property type="entry name" value="HNH_repeat"/>
</dbReference>
<dbReference type="Proteomes" id="UP001596145">
    <property type="component" value="Unassembled WGS sequence"/>
</dbReference>
<dbReference type="InterPro" id="IPR003615">
    <property type="entry name" value="HNH_nuc"/>
</dbReference>
<protein>
    <submittedName>
        <fullName evidence="4">Homing endonuclease associated repeat-containing protein</fullName>
    </submittedName>
</protein>
<gene>
    <name evidence="4" type="ORF">ACFPJA_01995</name>
</gene>
<dbReference type="SMART" id="SM00507">
    <property type="entry name" value="HNHc"/>
    <property type="match status" value="1"/>
</dbReference>
<feature type="domain" description="HNH nuclease" evidence="3">
    <location>
        <begin position="381"/>
        <end position="441"/>
    </location>
</feature>
<evidence type="ECO:0000259" key="3">
    <source>
        <dbReference type="SMART" id="SM00507"/>
    </source>
</evidence>
<keyword evidence="5" id="KW-1185">Reference proteome</keyword>